<dbReference type="InterPro" id="IPR013783">
    <property type="entry name" value="Ig-like_fold"/>
</dbReference>
<evidence type="ECO:0000256" key="2">
    <source>
        <dbReference type="PROSITE-ProRule" id="PRU00124"/>
    </source>
</evidence>
<dbReference type="Pfam" id="PF07678">
    <property type="entry name" value="TED_complement"/>
    <property type="match status" value="1"/>
</dbReference>
<dbReference type="InterPro" id="IPR041555">
    <property type="entry name" value="MG3"/>
</dbReference>
<dbReference type="Pfam" id="PF17791">
    <property type="entry name" value="MG3"/>
    <property type="match status" value="1"/>
</dbReference>
<dbReference type="Gene3D" id="2.60.40.690">
    <property type="entry name" value="Alpha-macroglobulin, receptor-binding domain"/>
    <property type="match status" value="1"/>
</dbReference>
<feature type="domain" description="Alpha-2-macroglobulin" evidence="5">
    <location>
        <begin position="761"/>
        <end position="852"/>
    </location>
</feature>
<dbReference type="EMBL" id="LC013264">
    <property type="protein sequence ID" value="BAR45622.1"/>
    <property type="molecule type" value="mRNA"/>
</dbReference>
<gene>
    <name evidence="7" type="primary">Mcr1</name>
</gene>
<protein>
    <submittedName>
        <fullName evidence="7">Macroglobulin complement-related 1</fullName>
    </submittedName>
</protein>
<dbReference type="InterPro" id="IPR008930">
    <property type="entry name" value="Terpenoid_cyclase/PrenylTrfase"/>
</dbReference>
<accession>A0A0E3VMY4</accession>
<evidence type="ECO:0000256" key="3">
    <source>
        <dbReference type="SAM" id="SignalP"/>
    </source>
</evidence>
<evidence type="ECO:0000259" key="6">
    <source>
        <dbReference type="SMART" id="SM01361"/>
    </source>
</evidence>
<dbReference type="InterPro" id="IPR036055">
    <property type="entry name" value="LDL_receptor-like_sf"/>
</dbReference>
<dbReference type="SUPFAM" id="SSF57424">
    <property type="entry name" value="LDL receptor-like module"/>
    <property type="match status" value="1"/>
</dbReference>
<dbReference type="InterPro" id="IPR050473">
    <property type="entry name" value="A2M/Complement_sys"/>
</dbReference>
<feature type="disulfide bond" evidence="2">
    <location>
        <begin position="708"/>
        <end position="726"/>
    </location>
</feature>
<evidence type="ECO:0000259" key="5">
    <source>
        <dbReference type="SMART" id="SM01360"/>
    </source>
</evidence>
<evidence type="ECO:0000256" key="1">
    <source>
        <dbReference type="ARBA" id="ARBA00023157"/>
    </source>
</evidence>
<dbReference type="InterPro" id="IPR002890">
    <property type="entry name" value="MG2"/>
</dbReference>
<organism evidence="7">
    <name type="scientific">Ammothea sp. RS-2014</name>
    <dbReference type="NCBI Taxonomy" id="1569307"/>
    <lineage>
        <taxon>Eukaryota</taxon>
        <taxon>Metazoa</taxon>
        <taxon>Ecdysozoa</taxon>
        <taxon>Arthropoda</taxon>
        <taxon>Chelicerata</taxon>
        <taxon>Pycnogonida</taxon>
        <taxon>Pantopoda</taxon>
        <taxon>Ammotheidae</taxon>
        <taxon>Ammothea</taxon>
    </lineage>
</organism>
<dbReference type="GO" id="GO:0005615">
    <property type="term" value="C:extracellular space"/>
    <property type="evidence" value="ECO:0007669"/>
    <property type="project" value="InterPro"/>
</dbReference>
<dbReference type="Pfam" id="PF07703">
    <property type="entry name" value="A2M_BRD"/>
    <property type="match status" value="1"/>
</dbReference>
<dbReference type="SMART" id="SM01419">
    <property type="entry name" value="Thiol-ester_cl"/>
    <property type="match status" value="1"/>
</dbReference>
<keyword evidence="3" id="KW-0732">Signal</keyword>
<evidence type="ECO:0000313" key="7">
    <source>
        <dbReference type="EMBL" id="BAR45622.1"/>
    </source>
</evidence>
<dbReference type="SMART" id="SM01359">
    <property type="entry name" value="A2M_N_2"/>
    <property type="match status" value="1"/>
</dbReference>
<dbReference type="Gene3D" id="2.60.40.2950">
    <property type="match status" value="1"/>
</dbReference>
<proteinExistence type="evidence at transcript level"/>
<dbReference type="Gene3D" id="2.20.130.20">
    <property type="match status" value="1"/>
</dbReference>
<feature type="domain" description="Alpha-macroglobulin receptor-binding" evidence="6">
    <location>
        <begin position="1434"/>
        <end position="1525"/>
    </location>
</feature>
<feature type="domain" description="Alpha-2-macroglobulin bait region" evidence="4">
    <location>
        <begin position="489"/>
        <end position="623"/>
    </location>
</feature>
<dbReference type="SUPFAM" id="SSF49410">
    <property type="entry name" value="Alpha-macroglobulin receptor domain"/>
    <property type="match status" value="1"/>
</dbReference>
<dbReference type="CDD" id="cd00112">
    <property type="entry name" value="LDLa"/>
    <property type="match status" value="1"/>
</dbReference>
<dbReference type="PROSITE" id="PS50068">
    <property type="entry name" value="LDLRA_2"/>
    <property type="match status" value="1"/>
</dbReference>
<dbReference type="PANTHER" id="PTHR11412:SF172">
    <property type="entry name" value="LD23292P"/>
    <property type="match status" value="1"/>
</dbReference>
<evidence type="ECO:0000259" key="4">
    <source>
        <dbReference type="SMART" id="SM01359"/>
    </source>
</evidence>
<dbReference type="InterPro" id="IPR002172">
    <property type="entry name" value="LDrepeatLR_classA_rpt"/>
</dbReference>
<dbReference type="InterPro" id="IPR011626">
    <property type="entry name" value="Alpha-macroglobulin_TED"/>
</dbReference>
<dbReference type="Gene3D" id="1.50.10.20">
    <property type="match status" value="1"/>
</dbReference>
<dbReference type="Pfam" id="PF00207">
    <property type="entry name" value="A2M"/>
    <property type="match status" value="1"/>
</dbReference>
<dbReference type="Gene3D" id="2.60.40.1940">
    <property type="match status" value="1"/>
</dbReference>
<dbReference type="Pfam" id="PF07677">
    <property type="entry name" value="A2M_recep"/>
    <property type="match status" value="1"/>
</dbReference>
<comment type="caution">
    <text evidence="2">Lacks conserved residue(s) required for the propagation of feature annotation.</text>
</comment>
<dbReference type="SMART" id="SM01361">
    <property type="entry name" value="A2M_recep"/>
    <property type="match status" value="1"/>
</dbReference>
<dbReference type="PANTHER" id="PTHR11412">
    <property type="entry name" value="MACROGLOBULIN / COMPLEMENT"/>
    <property type="match status" value="1"/>
</dbReference>
<dbReference type="InterPro" id="IPR001599">
    <property type="entry name" value="Macroglobln_a2"/>
</dbReference>
<dbReference type="SMART" id="SM01360">
    <property type="entry name" value="A2M"/>
    <property type="match status" value="1"/>
</dbReference>
<dbReference type="InterPro" id="IPR009048">
    <property type="entry name" value="A-macroglobulin_rcpt-bd"/>
</dbReference>
<dbReference type="GO" id="GO:0004866">
    <property type="term" value="F:endopeptidase inhibitor activity"/>
    <property type="evidence" value="ECO:0007669"/>
    <property type="project" value="InterPro"/>
</dbReference>
<dbReference type="Gene3D" id="2.60.40.1930">
    <property type="match status" value="2"/>
</dbReference>
<dbReference type="SUPFAM" id="SSF48239">
    <property type="entry name" value="Terpenoid cyclases/Protein prenyltransferases"/>
    <property type="match status" value="1"/>
</dbReference>
<feature type="signal peptide" evidence="3">
    <location>
        <begin position="1"/>
        <end position="24"/>
    </location>
</feature>
<feature type="chain" id="PRO_5002414349" evidence="3">
    <location>
        <begin position="25"/>
        <end position="1581"/>
    </location>
</feature>
<dbReference type="InterPro" id="IPR036595">
    <property type="entry name" value="A-macroglobulin_rcpt-bd_sf"/>
</dbReference>
<dbReference type="Gene3D" id="2.60.40.10">
    <property type="entry name" value="Immunoglobulins"/>
    <property type="match status" value="1"/>
</dbReference>
<dbReference type="SMART" id="SM00192">
    <property type="entry name" value="LDLa"/>
    <property type="match status" value="1"/>
</dbReference>
<dbReference type="InterPro" id="IPR011625">
    <property type="entry name" value="A2M_N_BRD"/>
</dbReference>
<reference evidence="7" key="1">
    <citation type="submission" date="2014-12" db="EMBL/GenBank/DDBJ databases">
        <title>Evolution of the complement system in protostomes revealed by de novo transcriptome analysis of six species of Arthropoda.</title>
        <authorList>
            <person name="Nonaka M."/>
            <person name="Sekiguchi R."/>
        </authorList>
    </citation>
    <scope>NUCLEOTIDE SEQUENCE</scope>
</reference>
<name>A0A0E3VMY4_9CHEL</name>
<dbReference type="Gene3D" id="6.20.50.160">
    <property type="match status" value="1"/>
</dbReference>
<sequence>MMWCLKLISFWLFMTLCLEHRSNAQAVDGNGVDAQTIPVQSRAMRKDPTYLAVASKIVRPGKIYKLTVTVFQALYPITIIATIQRNGVSIASDSEQSQINVPVVLSLEVPSNAVQGDYKIQIDGHYVGTLGSMAFQNISKLDFSQRSMTIFIQTDRPFYQQGQDVRFRAVPINTDLKAFDSAVDVYMLDPNRIIMKRWMSRQTNLGAVSLKYPLSQQPVTGKWTIKVVAQNQIEEKTFYVEEYYQTRYEVKVQMPAIFMTSSQYIHGYVLANYTSGAPVEGNLTIRATVRRLVEGRRTNFQITKSQDKFYRFFSGHQEFHFPMDEFKGYIPNAEIKVEAVVGEYFYNSTESGFSSCVIYNNSLQLKFLGASPQVIKPSMPFKAYLAISYFDGAALPEWKFEKSSMQLRTTVHFHDGGAKELDNTLLDMNPDSPGLWKVKVDLAKELRSKSLLQNVKFISLNALYEDHEQQQATAKLVAYAPQNHKSHLIQVDTSSKKPRVGEYIVFHVRTNYFAQSFNYLLISKGIILHSGTEEMNSNVKTFAIALSAEMAPTSTLVVYHVSQRRVLIADSITFPVDGISKNKFTVSLNNKKDKSGDVVEVRVIGEPGAFVALSGVDQELYAMQAGNELTHAEVLRRMSDFDEEVNSTFSHAWLSRKGDPDQDIYFPSSSYGIDSNRTFSFAGLLVFTDSNMTAVTHNCNASRGYFPCMSGQCYHISQRCRNGWNCEDGLDESQCEAKPLVNITDYRINRYNRLQRLYDNSWLWKDINIGPKGYFLFKVRVPVRPANWVISGFGMSQKAGFGLLKHSIKYSGVRPFFMIVEIPETIMQNEQVGIRATIFNYVSYEIEALIVLPNSPDYKFVHVEGMGEVQSYSPRTSHEEHQHLVWIKPGTAKNVYIPIVPTVLGKFNVTLVARSLVGKDIVTKTINVKADGIPQYTHTALTLDLSQSSYQLQYLDMNITETPIIAYQQDRRYIYGSNRATLSIVGDVVGPAFHKMPMNAENMIRKPYGTGESSMFNFASNLHMLLYMRYTGLRQPVTERTAFKYLNIDYQRIMSYQNDDGSFSLFRWNSPGSVWLTAFCAKTLAKATFSEWENFIYIDPKIISRAMGWLADHQTDYGAFHEASIHTYDRKMNLTSDLSHDYERFRNISLTAHVLITLDEVKNMPGRVGAKVATAKTNAVRYLETMLNIIEKFDDPYEISIVSYALTLMRSSKGEKAFNLLDWKMKKSAGLYYWGKDEVQPPRVTIQNGRPYLMPRLPSKYYVTNIETTAYGLLTHVSRQAVIQKEIVFWLNSQRLHNGGWASTQDTVVAMQALMAYSVKSRLRQVTDISVTVELPAVKDYVRHFQIREDNLLELQVLEIPNAWGVLSVKAEGSGMGILQLSMQYNVDWKRHQIAPPVPAFNLDVSALYWGKNNSHIEIKSCQRWTNLAESYRSGLAVFEATIPTGYVVAQKSLDTYVRSRVVRNLKRAHYFPKKVIFYFDFLDRYDICVNFTMQRWYPVANNSRYLPMKVYDYYAPERFNETSVDVYTLYSLNICQVCGSYQCPFCPIFSLGSIFHENFKLLIFSSLFVIFIVRHSTSLS</sequence>
<feature type="disulfide bond" evidence="2">
    <location>
        <begin position="720"/>
        <end position="735"/>
    </location>
</feature>
<keyword evidence="1 2" id="KW-1015">Disulfide bond</keyword>
<dbReference type="Pfam" id="PF01835">
    <property type="entry name" value="MG2"/>
    <property type="match status" value="1"/>
</dbReference>
<dbReference type="InterPro" id="IPR047565">
    <property type="entry name" value="Alpha-macroglob_thiol-ester_cl"/>
</dbReference>